<evidence type="ECO:0000256" key="6">
    <source>
        <dbReference type="SAM" id="MobiDB-lite"/>
    </source>
</evidence>
<protein>
    <recommendedName>
        <fullName evidence="7">Alpha-type protein kinase domain-containing protein</fullName>
    </recommendedName>
</protein>
<keyword evidence="3" id="KW-0547">Nucleotide-binding</keyword>
<dbReference type="AlphaFoldDB" id="A0ABD3PY64"/>
<dbReference type="InterPro" id="IPR011009">
    <property type="entry name" value="Kinase-like_dom_sf"/>
</dbReference>
<accession>A0ABD3PY64</accession>
<dbReference type="CDD" id="cd00198">
    <property type="entry name" value="vWFA"/>
    <property type="match status" value="1"/>
</dbReference>
<dbReference type="Pfam" id="PF02816">
    <property type="entry name" value="Alpha_kinase"/>
    <property type="match status" value="1"/>
</dbReference>
<reference evidence="8 9" key="1">
    <citation type="journal article" date="2020" name="G3 (Bethesda)">
        <title>Improved Reference Genome for Cyclotella cryptica CCMP332, a Model for Cell Wall Morphogenesis, Salinity Adaptation, and Lipid Production in Diatoms (Bacillariophyta).</title>
        <authorList>
            <person name="Roberts W.R."/>
            <person name="Downey K.M."/>
            <person name="Ruck E.C."/>
            <person name="Traller J.C."/>
            <person name="Alverson A.J."/>
        </authorList>
    </citation>
    <scope>NUCLEOTIDE SEQUENCE [LARGE SCALE GENOMIC DNA]</scope>
    <source>
        <strain evidence="8 9">CCMP332</strain>
    </source>
</reference>
<dbReference type="Proteomes" id="UP001516023">
    <property type="component" value="Unassembled WGS sequence"/>
</dbReference>
<organism evidence="8 9">
    <name type="scientific">Cyclotella cryptica</name>
    <dbReference type="NCBI Taxonomy" id="29204"/>
    <lineage>
        <taxon>Eukaryota</taxon>
        <taxon>Sar</taxon>
        <taxon>Stramenopiles</taxon>
        <taxon>Ochrophyta</taxon>
        <taxon>Bacillariophyta</taxon>
        <taxon>Coscinodiscophyceae</taxon>
        <taxon>Thalassiosirophycidae</taxon>
        <taxon>Stephanodiscales</taxon>
        <taxon>Stephanodiscaceae</taxon>
        <taxon>Cyclotella</taxon>
    </lineage>
</organism>
<dbReference type="InterPro" id="IPR036465">
    <property type="entry name" value="vWFA_dom_sf"/>
</dbReference>
<proteinExistence type="predicted"/>
<evidence type="ECO:0000256" key="2">
    <source>
        <dbReference type="ARBA" id="ARBA00022679"/>
    </source>
</evidence>
<comment type="caution">
    <text evidence="8">The sequence shown here is derived from an EMBL/GenBank/DDBJ whole genome shotgun (WGS) entry which is preliminary data.</text>
</comment>
<dbReference type="SUPFAM" id="SSF56112">
    <property type="entry name" value="Protein kinase-like (PK-like)"/>
    <property type="match status" value="1"/>
</dbReference>
<keyword evidence="1" id="KW-0723">Serine/threonine-protein kinase</keyword>
<keyword evidence="9" id="KW-1185">Reference proteome</keyword>
<dbReference type="Gene3D" id="3.40.50.410">
    <property type="entry name" value="von Willebrand factor, type A domain"/>
    <property type="match status" value="1"/>
</dbReference>
<dbReference type="InterPro" id="IPR051852">
    <property type="entry name" value="Alpha-type_PK"/>
</dbReference>
<feature type="region of interest" description="Disordered" evidence="6">
    <location>
        <begin position="61"/>
        <end position="87"/>
    </location>
</feature>
<dbReference type="EMBL" id="JABMIG020000094">
    <property type="protein sequence ID" value="KAL3793118.1"/>
    <property type="molecule type" value="Genomic_DNA"/>
</dbReference>
<evidence type="ECO:0000313" key="9">
    <source>
        <dbReference type="Proteomes" id="UP001516023"/>
    </source>
</evidence>
<keyword evidence="4" id="KW-0418">Kinase</keyword>
<dbReference type="PROSITE" id="PS51158">
    <property type="entry name" value="ALPHA_KINASE"/>
    <property type="match status" value="1"/>
</dbReference>
<evidence type="ECO:0000256" key="3">
    <source>
        <dbReference type="ARBA" id="ARBA00022741"/>
    </source>
</evidence>
<name>A0ABD3PY64_9STRA</name>
<dbReference type="Gene3D" id="3.20.200.10">
    <property type="entry name" value="MHCK/EF2 kinase"/>
    <property type="match status" value="1"/>
</dbReference>
<evidence type="ECO:0000256" key="5">
    <source>
        <dbReference type="ARBA" id="ARBA00022840"/>
    </source>
</evidence>
<dbReference type="CDD" id="cd04515">
    <property type="entry name" value="Alpha_kinase"/>
    <property type="match status" value="1"/>
</dbReference>
<dbReference type="SMART" id="SM00811">
    <property type="entry name" value="Alpha_kinase"/>
    <property type="match status" value="1"/>
</dbReference>
<dbReference type="GO" id="GO:0004674">
    <property type="term" value="F:protein serine/threonine kinase activity"/>
    <property type="evidence" value="ECO:0007669"/>
    <property type="project" value="UniProtKB-KW"/>
</dbReference>
<dbReference type="SUPFAM" id="SSF53300">
    <property type="entry name" value="vWA-like"/>
    <property type="match status" value="1"/>
</dbReference>
<dbReference type="GO" id="GO:0005524">
    <property type="term" value="F:ATP binding"/>
    <property type="evidence" value="ECO:0007669"/>
    <property type="project" value="UniProtKB-KW"/>
</dbReference>
<evidence type="ECO:0000313" key="8">
    <source>
        <dbReference type="EMBL" id="KAL3793118.1"/>
    </source>
</evidence>
<gene>
    <name evidence="8" type="ORF">HJC23_005620</name>
</gene>
<keyword evidence="5" id="KW-0067">ATP-binding</keyword>
<dbReference type="InterPro" id="IPR004166">
    <property type="entry name" value="a-kinase_dom"/>
</dbReference>
<keyword evidence="2" id="KW-0808">Transferase</keyword>
<evidence type="ECO:0000256" key="1">
    <source>
        <dbReference type="ARBA" id="ARBA00022527"/>
    </source>
</evidence>
<sequence>MEAVPPFNTTTMNSHAMMPPANRQVQLPPGREAMIRSSNTLMPHVPSGRSILMPFSRNEQNNRQFQAPSANASTRDSFRSNTDNNRNDIMSSNRCGLFGRVTTFDLHVIDRKREIRENESARFCDAHVKRVKRDTTRNDEVVEDVNVSASANQSPKDSEMHVIFAIDFSTSMNTADVNSRNGKISRWNAVFQCVDSFLDKQLQQQRQQGGGTDDQYHKCVVSVLIFNNESQVLLNRMQLDGDGTSVRAALKAAEKGHTPKGGTSFTAGFHEASILAAGSNDVNTDNVMVVFLSDGRPGDLRPRAPCDAKIPMQTTYRYFGREYRAAGWYIEKMQSKHMHFSLQLVCLYNEGKEWMEYLAKRYEGTLHNPDLTLDEDDTITRQVSRQALTRTIPALPPDSSTKTDDNDVIEIKVKSSSTIIREKYENARATGKVISLTGSTNTQSSSIRSTFDSISDSVTAMRTAKRQERAVIVQADSAMISYEATRMVLVKDANGNATFTTSSGEAPNGRRVQISMHPFAQGGLRNVYRMKEYSSEMNTVQVGVAKESRHDIKYQERLSFHLETASCQLRAYQYAKSFNKAISKKNENGVILPAMKEVKVLCTMVYRLKAPSYPGGFRYLAVENELSGPYQKWNNNAGFVNQSECLECKIAQTFSHFSYERSKEQEMVVDIQGSGSTYTDPQLHSVGKSYGRADQGTTGFEKFFKTHKCNFLCQLLDLPDRSEK</sequence>
<dbReference type="PANTHER" id="PTHR45992:SF2">
    <property type="entry name" value="EUKARYOTIC ELONGATION FACTOR 2 KINASE"/>
    <property type="match status" value="1"/>
</dbReference>
<evidence type="ECO:0000259" key="7">
    <source>
        <dbReference type="PROSITE" id="PS51158"/>
    </source>
</evidence>
<feature type="domain" description="Alpha-type protein kinase" evidence="7">
    <location>
        <begin position="491"/>
        <end position="721"/>
    </location>
</feature>
<dbReference type="Gene3D" id="3.30.200.20">
    <property type="entry name" value="Phosphorylase Kinase, domain 1"/>
    <property type="match status" value="1"/>
</dbReference>
<evidence type="ECO:0000256" key="4">
    <source>
        <dbReference type="ARBA" id="ARBA00022777"/>
    </source>
</evidence>
<dbReference type="PANTHER" id="PTHR45992">
    <property type="entry name" value="EUKARYOTIC ELONGATION FACTOR 2 KINASE-RELATED"/>
    <property type="match status" value="1"/>
</dbReference>